<feature type="compositionally biased region" description="Basic and acidic residues" evidence="1">
    <location>
        <begin position="800"/>
        <end position="827"/>
    </location>
</feature>
<dbReference type="EMBL" id="CAICTM010000184">
    <property type="protein sequence ID" value="CAB9504085.1"/>
    <property type="molecule type" value="Genomic_DNA"/>
</dbReference>
<feature type="region of interest" description="Disordered" evidence="1">
    <location>
        <begin position="131"/>
        <end position="195"/>
    </location>
</feature>
<feature type="region of interest" description="Disordered" evidence="1">
    <location>
        <begin position="790"/>
        <end position="844"/>
    </location>
</feature>
<gene>
    <name evidence="2" type="ORF">SEMRO_185_G080320.1</name>
</gene>
<reference evidence="2" key="1">
    <citation type="submission" date="2020-06" db="EMBL/GenBank/DDBJ databases">
        <authorList>
            <consortium name="Plant Systems Biology data submission"/>
        </authorList>
    </citation>
    <scope>NUCLEOTIDE SEQUENCE</scope>
    <source>
        <strain evidence="2">D6</strain>
    </source>
</reference>
<evidence type="ECO:0000313" key="2">
    <source>
        <dbReference type="EMBL" id="CAB9504085.1"/>
    </source>
</evidence>
<evidence type="ECO:0000256" key="1">
    <source>
        <dbReference type="SAM" id="MobiDB-lite"/>
    </source>
</evidence>
<dbReference type="Proteomes" id="UP001153069">
    <property type="component" value="Unassembled WGS sequence"/>
</dbReference>
<proteinExistence type="predicted"/>
<name>A0A9N8H9A9_9STRA</name>
<protein>
    <submittedName>
        <fullName evidence="2">Uncharacterized protein</fullName>
    </submittedName>
</protein>
<keyword evidence="3" id="KW-1185">Reference proteome</keyword>
<sequence length="844" mass="93781">MSTTRNGAGLDCPIAAILQSFADDGKSKVHHMDVLLGTATSSFTLTRAFYLNSNNVVKFRHEGERDRTPPVLYLGDMKDDDKTLVYYSSSGSGKTSDLVGSSASRDSDLAVILGVSDPEPRMHEQFQMQADQNIDEDDESDDESEDSELETKSDDESDANAPKSSKDSELETKKKKNRSQGIYNPEMLDGSQPQGLSKAAVLRPRSVNAQAADWAIRRALEKALKKQKEKLLFKELAKASNSAGRQVKLVLAVDEASSCPRVIRGMLRFPKPIKGSVKEFLNMELGLDEKLFDIKISIAGTGVASSTIGSVPKNFRVLKPYHEDHFEDIINHKLQHEPLVLEVPWRPQQEKICDLKTIRSELPVLASLVVNGRLASITLAQLRKCATSKEEVKEGVLASRIVSKFLDSNGLMEIAQDEERKPIVAASALAVHFFADRDEFKLSVPDDSQEVAKFAMNMDFFPLSTGVLVKDMVSTYGLLEPACPVERRHRGQSIAPPLKMSTPQQLVAIFMMGLDLESMLEPTWFGFELMSTHFIKCAIAASAAVHPNKRPSVHDALRCLGFKSNKGTSSTVKGVWEELSKWEAVFSNSDIKSPYYTRTRQLQVGLKIVESSNYGELLQLEEKLEDAIRSTNAPCDSSGKVPPIAFINEGNSPLFDGGVTFLAVDRESKEIGELGDVCTMSILNQAKDFHGDSKIDATKLNEHAERVGKPLLDWVFGQKRLLCVSSTSSSLLVASGTAKDRDYLPYDFTRSKLLAPLLRSLKDQRWLKTRTEKYTRLYDAGGEKRADAQLIRKKHAGTVEPRDAQPIRQKRERDDAGGLELRIQDPQRKKKARQLLSRMAPHLI</sequence>
<organism evidence="2 3">
    <name type="scientific">Seminavis robusta</name>
    <dbReference type="NCBI Taxonomy" id="568900"/>
    <lineage>
        <taxon>Eukaryota</taxon>
        <taxon>Sar</taxon>
        <taxon>Stramenopiles</taxon>
        <taxon>Ochrophyta</taxon>
        <taxon>Bacillariophyta</taxon>
        <taxon>Bacillariophyceae</taxon>
        <taxon>Bacillariophycidae</taxon>
        <taxon>Naviculales</taxon>
        <taxon>Naviculaceae</taxon>
        <taxon>Seminavis</taxon>
    </lineage>
</organism>
<dbReference type="AlphaFoldDB" id="A0A9N8H9A9"/>
<feature type="compositionally biased region" description="Acidic residues" evidence="1">
    <location>
        <begin position="133"/>
        <end position="148"/>
    </location>
</feature>
<evidence type="ECO:0000313" key="3">
    <source>
        <dbReference type="Proteomes" id="UP001153069"/>
    </source>
</evidence>
<comment type="caution">
    <text evidence="2">The sequence shown here is derived from an EMBL/GenBank/DDBJ whole genome shotgun (WGS) entry which is preliminary data.</text>
</comment>
<accession>A0A9N8H9A9</accession>